<organism evidence="2 4">
    <name type="scientific">Candidatus Chlorohelix allophototropha</name>
    <dbReference type="NCBI Taxonomy" id="3003348"/>
    <lineage>
        <taxon>Bacteria</taxon>
        <taxon>Bacillati</taxon>
        <taxon>Chloroflexota</taxon>
        <taxon>Chloroflexia</taxon>
        <taxon>Candidatus Chloroheliales</taxon>
        <taxon>Candidatus Chloroheliaceae</taxon>
        <taxon>Candidatus Chlorohelix</taxon>
    </lineage>
</organism>
<proteinExistence type="predicted"/>
<evidence type="ECO:0000313" key="4">
    <source>
        <dbReference type="Proteomes" id="UP000521676"/>
    </source>
</evidence>
<dbReference type="Proteomes" id="UP001431572">
    <property type="component" value="Chromosome 1"/>
</dbReference>
<keyword evidence="5" id="KW-1185">Reference proteome</keyword>
<dbReference type="RefSeq" id="WP_341469643.1">
    <property type="nucleotide sequence ID" value="NZ_CP128399.1"/>
</dbReference>
<dbReference type="AlphaFoldDB" id="A0A8T7M1E0"/>
<feature type="transmembrane region" description="Helical" evidence="1">
    <location>
        <begin position="185"/>
        <end position="206"/>
    </location>
</feature>
<evidence type="ECO:0000256" key="1">
    <source>
        <dbReference type="SAM" id="Phobius"/>
    </source>
</evidence>
<keyword evidence="1" id="KW-0472">Membrane</keyword>
<accession>A0A8T7M1E0</accession>
<evidence type="ECO:0000313" key="2">
    <source>
        <dbReference type="EMBL" id="NWJ45889.1"/>
    </source>
</evidence>
<dbReference type="Proteomes" id="UP000521676">
    <property type="component" value="Unassembled WGS sequence"/>
</dbReference>
<gene>
    <name evidence="2" type="ORF">HXX08_08425</name>
    <name evidence="3" type="ORF">OZ401_001029</name>
</gene>
<protein>
    <submittedName>
        <fullName evidence="2">Uncharacterized protein</fullName>
    </submittedName>
</protein>
<keyword evidence="1" id="KW-1133">Transmembrane helix</keyword>
<name>A0A8T7M1E0_9CHLR</name>
<dbReference type="EMBL" id="JACATZ010000001">
    <property type="protein sequence ID" value="NWJ45889.1"/>
    <property type="molecule type" value="Genomic_DNA"/>
</dbReference>
<keyword evidence="1" id="KW-0812">Transmembrane</keyword>
<dbReference type="EMBL" id="CP128399">
    <property type="protein sequence ID" value="WJW67752.1"/>
    <property type="molecule type" value="Genomic_DNA"/>
</dbReference>
<feature type="transmembrane region" description="Helical" evidence="1">
    <location>
        <begin position="121"/>
        <end position="145"/>
    </location>
</feature>
<sequence length="215" mass="25013">MATHFRNTSGIKNDRKAYNFWQEFALFLWNNALLIGLSAFFFYRTFFEGRLNRALLLFLVALIGFLICRLLTFGRGKINQLAYRIVMLTSVSLFMVALFIQTMRFIFVFKPGLAEPTLSKLLVRVGIASLVLYIFGLIIATAYYLHAHDMFKRIWNPWLPNLLEAVFSQRNWKQVRRSTLILTRLLVWGGIITIILLGIGFAAWILRDYIYVQIG</sequence>
<evidence type="ECO:0000313" key="5">
    <source>
        <dbReference type="Proteomes" id="UP001431572"/>
    </source>
</evidence>
<feature type="transmembrane region" description="Helical" evidence="1">
    <location>
        <begin position="55"/>
        <end position="73"/>
    </location>
</feature>
<evidence type="ECO:0000313" key="3">
    <source>
        <dbReference type="EMBL" id="WJW67752.1"/>
    </source>
</evidence>
<feature type="transmembrane region" description="Helical" evidence="1">
    <location>
        <begin position="85"/>
        <end position="109"/>
    </location>
</feature>
<reference evidence="3" key="2">
    <citation type="journal article" date="2024" name="Nature">
        <title>Anoxygenic phototroph of the Chloroflexota uses a type I reaction centre.</title>
        <authorList>
            <person name="Tsuji J.M."/>
            <person name="Shaw N.A."/>
            <person name="Nagashima S."/>
            <person name="Venkiteswaran J.J."/>
            <person name="Schiff S.L."/>
            <person name="Watanabe T."/>
            <person name="Fukui M."/>
            <person name="Hanada S."/>
            <person name="Tank M."/>
            <person name="Neufeld J.D."/>
        </authorList>
    </citation>
    <scope>NUCLEOTIDE SEQUENCE</scope>
    <source>
        <strain evidence="3">L227-S17</strain>
    </source>
</reference>
<reference evidence="2 4" key="1">
    <citation type="submission" date="2020-06" db="EMBL/GenBank/DDBJ databases">
        <title>Anoxygenic phototrophic Chloroflexota member uses a Type I reaction center.</title>
        <authorList>
            <person name="Tsuji J.M."/>
            <person name="Shaw N.A."/>
            <person name="Nagashima S."/>
            <person name="Venkiteswaran J."/>
            <person name="Schiff S.L."/>
            <person name="Hanada S."/>
            <person name="Tank M."/>
            <person name="Neufeld J.D."/>
        </authorList>
    </citation>
    <scope>NUCLEOTIDE SEQUENCE [LARGE SCALE GENOMIC DNA]</scope>
    <source>
        <strain evidence="2">L227-S17</strain>
    </source>
</reference>
<feature type="transmembrane region" description="Helical" evidence="1">
    <location>
        <begin position="20"/>
        <end position="43"/>
    </location>
</feature>